<dbReference type="Proteomes" id="UP001589838">
    <property type="component" value="Unassembled WGS sequence"/>
</dbReference>
<evidence type="ECO:0000256" key="4">
    <source>
        <dbReference type="ARBA" id="ARBA00022989"/>
    </source>
</evidence>
<keyword evidence="8" id="KW-1185">Reference proteome</keyword>
<name>A0ABV6KAF3_9BACI</name>
<evidence type="ECO:0000256" key="3">
    <source>
        <dbReference type="ARBA" id="ARBA00022968"/>
    </source>
</evidence>
<dbReference type="NCBIfam" id="TIGR00350">
    <property type="entry name" value="lytR_cpsA_psr"/>
    <property type="match status" value="1"/>
</dbReference>
<dbReference type="RefSeq" id="WP_335958231.1">
    <property type="nucleotide sequence ID" value="NZ_JAXBLX010000001.1"/>
</dbReference>
<dbReference type="PANTHER" id="PTHR33392:SF6">
    <property type="entry name" value="POLYISOPRENYL-TEICHOIC ACID--PEPTIDOGLYCAN TEICHOIC ACID TRANSFERASE TAGU"/>
    <property type="match status" value="1"/>
</dbReference>
<evidence type="ECO:0000256" key="5">
    <source>
        <dbReference type="SAM" id="Phobius"/>
    </source>
</evidence>
<proteinExistence type="inferred from homology"/>
<evidence type="ECO:0000313" key="7">
    <source>
        <dbReference type="EMBL" id="MFC0469078.1"/>
    </source>
</evidence>
<keyword evidence="5" id="KW-0472">Membrane</keyword>
<dbReference type="EMBL" id="JBHLUX010000001">
    <property type="protein sequence ID" value="MFC0469078.1"/>
    <property type="molecule type" value="Genomic_DNA"/>
</dbReference>
<dbReference type="InterPro" id="IPR004474">
    <property type="entry name" value="LytR_CpsA_psr"/>
</dbReference>
<evidence type="ECO:0000259" key="6">
    <source>
        <dbReference type="Pfam" id="PF03816"/>
    </source>
</evidence>
<dbReference type="InterPro" id="IPR050922">
    <property type="entry name" value="LytR/CpsA/Psr_CW_biosynth"/>
</dbReference>
<gene>
    <name evidence="7" type="ORF">ACFFHM_00475</name>
</gene>
<keyword evidence="2 5" id="KW-0812">Transmembrane</keyword>
<organism evidence="7 8">
    <name type="scientific">Halalkalibacter kiskunsagensis</name>
    <dbReference type="NCBI Taxonomy" id="1548599"/>
    <lineage>
        <taxon>Bacteria</taxon>
        <taxon>Bacillati</taxon>
        <taxon>Bacillota</taxon>
        <taxon>Bacilli</taxon>
        <taxon>Bacillales</taxon>
        <taxon>Bacillaceae</taxon>
        <taxon>Halalkalibacter</taxon>
    </lineage>
</organism>
<dbReference type="Gene3D" id="3.40.630.190">
    <property type="entry name" value="LCP protein"/>
    <property type="match status" value="1"/>
</dbReference>
<reference evidence="7 8" key="1">
    <citation type="submission" date="2024-09" db="EMBL/GenBank/DDBJ databases">
        <authorList>
            <person name="Sun Q."/>
            <person name="Mori K."/>
        </authorList>
    </citation>
    <scope>NUCLEOTIDE SEQUENCE [LARGE SCALE GENOMIC DNA]</scope>
    <source>
        <strain evidence="7 8">NCAIM B.02610</strain>
    </source>
</reference>
<evidence type="ECO:0000313" key="8">
    <source>
        <dbReference type="Proteomes" id="UP001589838"/>
    </source>
</evidence>
<dbReference type="PANTHER" id="PTHR33392">
    <property type="entry name" value="POLYISOPRENYL-TEICHOIC ACID--PEPTIDOGLYCAN TEICHOIC ACID TRANSFERASE TAGU"/>
    <property type="match status" value="1"/>
</dbReference>
<protein>
    <submittedName>
        <fullName evidence="7">LCP family protein</fullName>
    </submittedName>
</protein>
<sequence>MIKKIKWKKILLVTVTMIGVMIVVAGSYGWNLVTSTFTNIQENIDRKESEKRLASINFDEGDPFSLLLMGIDEPDEDEGDPYRRSDALVVVTVNPSTKSTQMVSIPRDTYTEIVGLGEKDKINHSYAFGGTEMTIRTVENFLDIPIDYFVRVNMEGFEDMVDALGGIEVENDFDFKYRGTHFEEGTLQLNGADALSYARMRAQDPRGDFGRQERQREILQILIDKGASFSSVTRIEEILTVVEENIRTNLGLGDIWSIQSNYRDALHAIEEHVVAGEDGEMDEVYYYLPDEEKVQELSKVLKEHLEINNESTDK</sequence>
<evidence type="ECO:0000256" key="2">
    <source>
        <dbReference type="ARBA" id="ARBA00022692"/>
    </source>
</evidence>
<evidence type="ECO:0000256" key="1">
    <source>
        <dbReference type="ARBA" id="ARBA00006068"/>
    </source>
</evidence>
<feature type="transmembrane region" description="Helical" evidence="5">
    <location>
        <begin position="12"/>
        <end position="30"/>
    </location>
</feature>
<feature type="domain" description="Cell envelope-related transcriptional attenuator" evidence="6">
    <location>
        <begin position="84"/>
        <end position="226"/>
    </location>
</feature>
<comment type="caution">
    <text evidence="7">The sequence shown here is derived from an EMBL/GenBank/DDBJ whole genome shotgun (WGS) entry which is preliminary data.</text>
</comment>
<comment type="similarity">
    <text evidence="1">Belongs to the LytR/CpsA/Psr (LCP) family.</text>
</comment>
<keyword evidence="3" id="KW-0735">Signal-anchor</keyword>
<accession>A0ABV6KAF3</accession>
<keyword evidence="4 5" id="KW-1133">Transmembrane helix</keyword>
<dbReference type="Pfam" id="PF03816">
    <property type="entry name" value="LytR_cpsA_psr"/>
    <property type="match status" value="1"/>
</dbReference>